<dbReference type="EMBL" id="RWJN01000622">
    <property type="protein sequence ID" value="TCD60294.1"/>
    <property type="molecule type" value="Genomic_DNA"/>
</dbReference>
<protein>
    <submittedName>
        <fullName evidence="3">Uncharacterized protein</fullName>
    </submittedName>
</protein>
<evidence type="ECO:0000256" key="1">
    <source>
        <dbReference type="SAM" id="MobiDB-lite"/>
    </source>
</evidence>
<sequence length="358" mass="37557">MTATADGATLKFSFSSADVADATSFPSVIQIILCASSNGAIAVAVDGQPSVSSPVNSSCPFQSQALPTSGETQQHTLTLEVTQVDTNRIFSFDYAAIVVSTFGSHIPGTPHSFSSRSADVRVRRANRSMTESPGFSHTLSDSSQILFQSSQILPEFSQRLPSTNVALSTSTSEGGPSQPSQSGEFANPTINPNAPSAGALRIGLGAVGGVLALVIMCICIYLLRKRSRSRSGLMAATANSMLGSESDGQLAHESRRISPFNVRHSVPLEAEKFASPGQRLDDDEIEQGTSSSWAGPPPSEIRRSVLERSSEAVEQSGGIGGGIPNVLRDRSPRSLAVEHDESSSSVPSDWTAPPAYSS</sequence>
<name>A0A4R0RCU8_9APHY</name>
<organism evidence="3 4">
    <name type="scientific">Steccherinum ochraceum</name>
    <dbReference type="NCBI Taxonomy" id="92696"/>
    <lineage>
        <taxon>Eukaryota</taxon>
        <taxon>Fungi</taxon>
        <taxon>Dikarya</taxon>
        <taxon>Basidiomycota</taxon>
        <taxon>Agaricomycotina</taxon>
        <taxon>Agaricomycetes</taxon>
        <taxon>Polyporales</taxon>
        <taxon>Steccherinaceae</taxon>
        <taxon>Steccherinum</taxon>
    </lineage>
</organism>
<feature type="compositionally biased region" description="Basic and acidic residues" evidence="1">
    <location>
        <begin position="300"/>
        <end position="311"/>
    </location>
</feature>
<keyword evidence="2" id="KW-1133">Transmembrane helix</keyword>
<evidence type="ECO:0000313" key="4">
    <source>
        <dbReference type="Proteomes" id="UP000292702"/>
    </source>
</evidence>
<gene>
    <name evidence="3" type="ORF">EIP91_010415</name>
</gene>
<keyword evidence="2" id="KW-0812">Transmembrane</keyword>
<feature type="compositionally biased region" description="Basic and acidic residues" evidence="1">
    <location>
        <begin position="327"/>
        <end position="342"/>
    </location>
</feature>
<keyword evidence="4" id="KW-1185">Reference proteome</keyword>
<proteinExistence type="predicted"/>
<evidence type="ECO:0000256" key="2">
    <source>
        <dbReference type="SAM" id="Phobius"/>
    </source>
</evidence>
<dbReference type="AlphaFoldDB" id="A0A4R0RCU8"/>
<feature type="compositionally biased region" description="Low complexity" evidence="1">
    <location>
        <begin position="168"/>
        <end position="184"/>
    </location>
</feature>
<keyword evidence="2" id="KW-0472">Membrane</keyword>
<feature type="region of interest" description="Disordered" evidence="1">
    <location>
        <begin position="163"/>
        <end position="190"/>
    </location>
</feature>
<accession>A0A4R0RCU8</accession>
<comment type="caution">
    <text evidence="3">The sequence shown here is derived from an EMBL/GenBank/DDBJ whole genome shotgun (WGS) entry which is preliminary data.</text>
</comment>
<feature type="transmembrane region" description="Helical" evidence="2">
    <location>
        <begin position="202"/>
        <end position="223"/>
    </location>
</feature>
<feature type="region of interest" description="Disordered" evidence="1">
    <location>
        <begin position="269"/>
        <end position="358"/>
    </location>
</feature>
<reference evidence="3 4" key="1">
    <citation type="submission" date="2018-11" db="EMBL/GenBank/DDBJ databases">
        <title>Genome assembly of Steccherinum ochraceum LE-BIN_3174, the white-rot fungus of the Steccherinaceae family (The Residual Polyporoid clade, Polyporales, Basidiomycota).</title>
        <authorList>
            <person name="Fedorova T.V."/>
            <person name="Glazunova O.A."/>
            <person name="Landesman E.O."/>
            <person name="Moiseenko K.V."/>
            <person name="Psurtseva N.V."/>
            <person name="Savinova O.S."/>
            <person name="Shakhova N.V."/>
            <person name="Tyazhelova T.V."/>
            <person name="Vasina D.V."/>
        </authorList>
    </citation>
    <scope>NUCLEOTIDE SEQUENCE [LARGE SCALE GENOMIC DNA]</scope>
    <source>
        <strain evidence="3 4">LE-BIN_3174</strain>
    </source>
</reference>
<dbReference type="Proteomes" id="UP000292702">
    <property type="component" value="Unassembled WGS sequence"/>
</dbReference>
<evidence type="ECO:0000313" key="3">
    <source>
        <dbReference type="EMBL" id="TCD60294.1"/>
    </source>
</evidence>